<reference evidence="3" key="1">
    <citation type="journal article" date="2019" name="Int. J. Syst. Evol. Microbiol.">
        <title>The Global Catalogue of Microorganisms (GCM) 10K type strain sequencing project: providing services to taxonomists for standard genome sequencing and annotation.</title>
        <authorList>
            <consortium name="The Broad Institute Genomics Platform"/>
            <consortium name="The Broad Institute Genome Sequencing Center for Infectious Disease"/>
            <person name="Wu L."/>
            <person name="Ma J."/>
        </authorList>
    </citation>
    <scope>NUCLEOTIDE SEQUENCE [LARGE SCALE GENOMIC DNA]</scope>
    <source>
        <strain evidence="3">CCUG 60529</strain>
    </source>
</reference>
<feature type="signal peptide" evidence="1">
    <location>
        <begin position="1"/>
        <end position="24"/>
    </location>
</feature>
<gene>
    <name evidence="2" type="ORF">ACFQ0I_07525</name>
</gene>
<dbReference type="Pfam" id="PF14099">
    <property type="entry name" value="Polysacc_lyase"/>
    <property type="match status" value="1"/>
</dbReference>
<sequence length="267" mass="30349">MVNSTQAKLTSLFFFITTLSFCNAQTILKADGPGDTYELFNNILASGKEAVESPDCAHDTFGRHITEVWDAELNAFVFEFHIHVTPDNDRCEKFDRQRLEIKTYGPSPDNLKGTLGDVITYQWKFKLPKGFQPSTSFTHLHQIKAVGGDDSMPIFTLSAKKGKINKLNLIHDNTHVLASADLSAFENTWVEVTEVIKVGAQGTYSLQIKRIHDGKELITYENQNIMTMRENNSFIRPKWGIYRSLNKAADLKDEVLWFADFYINESN</sequence>
<evidence type="ECO:0000313" key="3">
    <source>
        <dbReference type="Proteomes" id="UP001597011"/>
    </source>
</evidence>
<keyword evidence="2" id="KW-0456">Lyase</keyword>
<keyword evidence="1" id="KW-0732">Signal</keyword>
<feature type="chain" id="PRO_5046754136" evidence="1">
    <location>
        <begin position="25"/>
        <end position="267"/>
    </location>
</feature>
<dbReference type="GO" id="GO:0016829">
    <property type="term" value="F:lyase activity"/>
    <property type="evidence" value="ECO:0007669"/>
    <property type="project" value="UniProtKB-KW"/>
</dbReference>
<comment type="caution">
    <text evidence="2">The sequence shown here is derived from an EMBL/GenBank/DDBJ whole genome shotgun (WGS) entry which is preliminary data.</text>
</comment>
<keyword evidence="3" id="KW-1185">Reference proteome</keyword>
<dbReference type="InterPro" id="IPR025975">
    <property type="entry name" value="Polysacc_lyase"/>
</dbReference>
<protein>
    <submittedName>
        <fullName evidence="2">Heparin lyase I family protein</fullName>
    </submittedName>
</protein>
<organism evidence="2 3">
    <name type="scientific">Mariniflexile aquimaris</name>
    <dbReference type="NCBI Taxonomy" id="881009"/>
    <lineage>
        <taxon>Bacteria</taxon>
        <taxon>Pseudomonadati</taxon>
        <taxon>Bacteroidota</taxon>
        <taxon>Flavobacteriia</taxon>
        <taxon>Flavobacteriales</taxon>
        <taxon>Flavobacteriaceae</taxon>
        <taxon>Mariniflexile</taxon>
    </lineage>
</organism>
<dbReference type="RefSeq" id="WP_379940886.1">
    <property type="nucleotide sequence ID" value="NZ_JBHTIB010000008.1"/>
</dbReference>
<proteinExistence type="predicted"/>
<evidence type="ECO:0000313" key="2">
    <source>
        <dbReference type="EMBL" id="MFD0835605.1"/>
    </source>
</evidence>
<evidence type="ECO:0000256" key="1">
    <source>
        <dbReference type="SAM" id="SignalP"/>
    </source>
</evidence>
<dbReference type="Gene3D" id="2.60.120.200">
    <property type="match status" value="1"/>
</dbReference>
<accession>A0ABW3BR46</accession>
<dbReference type="EMBL" id="JBHTIB010000008">
    <property type="protein sequence ID" value="MFD0835605.1"/>
    <property type="molecule type" value="Genomic_DNA"/>
</dbReference>
<dbReference type="Proteomes" id="UP001597011">
    <property type="component" value="Unassembled WGS sequence"/>
</dbReference>
<name>A0ABW3BR46_9FLAO</name>